<dbReference type="GO" id="GO:0004634">
    <property type="term" value="F:phosphopyruvate hydratase activity"/>
    <property type="evidence" value="ECO:0007669"/>
    <property type="project" value="UniProtKB-UniRule"/>
</dbReference>
<evidence type="ECO:0000259" key="17">
    <source>
        <dbReference type="SMART" id="SM01193"/>
    </source>
</evidence>
<dbReference type="Pfam" id="PF00113">
    <property type="entry name" value="Enolase_C"/>
    <property type="match status" value="1"/>
</dbReference>
<feature type="binding site" evidence="12">
    <location>
        <position position="370"/>
    </location>
    <ligand>
        <name>(2R)-2-phosphoglycerate</name>
        <dbReference type="ChEBI" id="CHEBI:58289"/>
    </ligand>
</feature>
<dbReference type="RefSeq" id="WP_114003613.1">
    <property type="nucleotide sequence ID" value="NZ_QGDC01000001.1"/>
</dbReference>
<dbReference type="InterPro" id="IPR029017">
    <property type="entry name" value="Enolase-like_N"/>
</dbReference>
<evidence type="ECO:0000256" key="5">
    <source>
        <dbReference type="ARBA" id="ARBA00022490"/>
    </source>
</evidence>
<evidence type="ECO:0000256" key="7">
    <source>
        <dbReference type="ARBA" id="ARBA00022723"/>
    </source>
</evidence>
<feature type="domain" description="Enolase N-terminal" evidence="17">
    <location>
        <begin position="4"/>
        <end position="134"/>
    </location>
</feature>
<sequence>MSIIIDVHARQILDSRGNPTIEVDVLTENGALGRAAVPSGASTGIHEAVELRDNDKATYLGKGVLKAVANVNEKIAAALKGVDVFEQNTIDKLMIELDGSENKGNLGANAILGVSLAVAKAAAQESRQPLYRYVGGVNANTLPIPMMNIVNGGSHSDAPIAFQEFMIMPAGASSFSEALRWGTEVFHSLKKILHDRNLSTAVGDEGGFAPTFEGTEDGVETILQAIEKAGYKPGEQIFLAFDCAASEFYKDGKYDYTKFEGEKGAIRTSAEQADYLASLTEKYPIISIEDGMAEDDWEGWKLLTEKIGDRVQLVGDDLFVTNVKRLQQGIDADTANSILVKVNQIGSLTETINAVSLAQTHSYTSVMSHRSGETEDATIADLAVALNCGQIKTGSASRSDRIAKYNQLLRIEEELGENAKFIGKNFKYVKNR</sequence>
<feature type="binding site" evidence="12">
    <location>
        <position position="163"/>
    </location>
    <ligand>
        <name>(2R)-2-phosphoglycerate</name>
        <dbReference type="ChEBI" id="CHEBI:58289"/>
    </ligand>
</feature>
<dbReference type="GO" id="GO:0009986">
    <property type="term" value="C:cell surface"/>
    <property type="evidence" value="ECO:0007669"/>
    <property type="project" value="UniProtKB-SubCell"/>
</dbReference>
<comment type="similarity">
    <text evidence="2 12">Belongs to the enolase family.</text>
</comment>
<evidence type="ECO:0000256" key="13">
    <source>
        <dbReference type="PIRSR" id="PIRSR001400-1"/>
    </source>
</evidence>
<evidence type="ECO:0000256" key="12">
    <source>
        <dbReference type="HAMAP-Rule" id="MF_00318"/>
    </source>
</evidence>
<comment type="cofactor">
    <cofactor evidence="15">
        <name>Mg(2+)</name>
        <dbReference type="ChEBI" id="CHEBI:18420"/>
    </cofactor>
    <text evidence="15">Mg(2+) is required for catalysis and for stabilizing the dimer.</text>
</comment>
<dbReference type="GO" id="GO:0000015">
    <property type="term" value="C:phosphopyruvate hydratase complex"/>
    <property type="evidence" value="ECO:0007669"/>
    <property type="project" value="InterPro"/>
</dbReference>
<feature type="binding site" evidence="12 15">
    <location>
        <position position="289"/>
    </location>
    <ligand>
        <name>Mg(2+)</name>
        <dbReference type="ChEBI" id="CHEBI:18420"/>
    </ligand>
</feature>
<dbReference type="SFLD" id="SFLDF00002">
    <property type="entry name" value="enolase"/>
    <property type="match status" value="1"/>
</dbReference>
<organism evidence="18 19">
    <name type="scientific">Mucilaginibacter hurinus</name>
    <dbReference type="NCBI Taxonomy" id="2201324"/>
    <lineage>
        <taxon>Bacteria</taxon>
        <taxon>Pseudomonadati</taxon>
        <taxon>Bacteroidota</taxon>
        <taxon>Sphingobacteriia</taxon>
        <taxon>Sphingobacteriales</taxon>
        <taxon>Sphingobacteriaceae</taxon>
        <taxon>Mucilaginibacter</taxon>
    </lineage>
</organism>
<evidence type="ECO:0000256" key="10">
    <source>
        <dbReference type="ARBA" id="ARBA00023239"/>
    </source>
</evidence>
<dbReference type="PIRSF" id="PIRSF001400">
    <property type="entry name" value="Enolase"/>
    <property type="match status" value="1"/>
</dbReference>
<dbReference type="PANTHER" id="PTHR11902">
    <property type="entry name" value="ENOLASE"/>
    <property type="match status" value="1"/>
</dbReference>
<dbReference type="EMBL" id="QGDC01000001">
    <property type="protein sequence ID" value="RCH56716.1"/>
    <property type="molecule type" value="Genomic_DNA"/>
</dbReference>
<reference evidence="18 19" key="1">
    <citation type="submission" date="2018-05" db="EMBL/GenBank/DDBJ databases">
        <title>Mucilaginibacter hurinus sp. nov., isolated from briquette warehouse soil.</title>
        <authorList>
            <person name="Choi L."/>
        </authorList>
    </citation>
    <scope>NUCLEOTIDE SEQUENCE [LARGE SCALE GENOMIC DNA]</scope>
    <source>
        <strain evidence="18 19">ZR32</strain>
    </source>
</reference>
<dbReference type="InterPro" id="IPR020809">
    <property type="entry name" value="Enolase_CS"/>
</dbReference>
<dbReference type="GO" id="GO:0006096">
    <property type="term" value="P:glycolytic process"/>
    <property type="evidence" value="ECO:0007669"/>
    <property type="project" value="UniProtKB-UniRule"/>
</dbReference>
<proteinExistence type="inferred from homology"/>
<feature type="binding site" evidence="14">
    <location>
        <position position="155"/>
    </location>
    <ligand>
        <name>substrate</name>
    </ligand>
</feature>
<feature type="binding site" evidence="12 15">
    <location>
        <position position="242"/>
    </location>
    <ligand>
        <name>Mg(2+)</name>
        <dbReference type="ChEBI" id="CHEBI:18420"/>
    </ligand>
</feature>
<dbReference type="SFLD" id="SFLDS00001">
    <property type="entry name" value="Enolase"/>
    <property type="match status" value="1"/>
</dbReference>
<keyword evidence="19" id="KW-1185">Reference proteome</keyword>
<name>A0A367GV61_9SPHI</name>
<comment type="caution">
    <text evidence="18">The sequence shown here is derived from an EMBL/GenBank/DDBJ whole genome shotgun (WGS) entry which is preliminary data.</text>
</comment>
<dbReference type="FunFam" id="3.20.20.120:FF:000001">
    <property type="entry name" value="Enolase"/>
    <property type="match status" value="1"/>
</dbReference>
<dbReference type="EC" id="4.2.1.11" evidence="3 12"/>
<dbReference type="FunFam" id="3.30.390.10:FF:000001">
    <property type="entry name" value="Enolase"/>
    <property type="match status" value="1"/>
</dbReference>
<evidence type="ECO:0000256" key="2">
    <source>
        <dbReference type="ARBA" id="ARBA00009604"/>
    </source>
</evidence>
<evidence type="ECO:0000256" key="11">
    <source>
        <dbReference type="ARBA" id="ARBA00045763"/>
    </source>
</evidence>
<evidence type="ECO:0000256" key="6">
    <source>
        <dbReference type="ARBA" id="ARBA00022525"/>
    </source>
</evidence>
<accession>A0A367GV61</accession>
<feature type="binding site" evidence="12 15">
    <location>
        <position position="316"/>
    </location>
    <ligand>
        <name>Mg(2+)</name>
        <dbReference type="ChEBI" id="CHEBI:18420"/>
    </ligand>
</feature>
<keyword evidence="5 12" id="KW-0963">Cytoplasm</keyword>
<keyword evidence="7 12" id="KW-0479">Metal-binding</keyword>
<dbReference type="PRINTS" id="PR00148">
    <property type="entry name" value="ENOLASE"/>
</dbReference>
<evidence type="ECO:0000256" key="1">
    <source>
        <dbReference type="ARBA" id="ARBA00005031"/>
    </source>
</evidence>
<keyword evidence="18" id="KW-0670">Pyruvate</keyword>
<evidence type="ECO:0000313" key="19">
    <source>
        <dbReference type="Proteomes" id="UP000253209"/>
    </source>
</evidence>
<dbReference type="AlphaFoldDB" id="A0A367GV61"/>
<feature type="active site" description="Proton donor" evidence="12 13">
    <location>
        <position position="205"/>
    </location>
</feature>
<dbReference type="InterPro" id="IPR000941">
    <property type="entry name" value="Enolase"/>
</dbReference>
<feature type="binding site" evidence="14">
    <location>
        <position position="316"/>
    </location>
    <ligand>
        <name>substrate</name>
    </ligand>
</feature>
<evidence type="ECO:0000256" key="9">
    <source>
        <dbReference type="ARBA" id="ARBA00023152"/>
    </source>
</evidence>
<comment type="pathway">
    <text evidence="1 12">Carbohydrate degradation; glycolysis; pyruvate from D-glyceraldehyde 3-phosphate: step 4/5.</text>
</comment>
<feature type="binding site" evidence="14">
    <location>
        <position position="392"/>
    </location>
    <ligand>
        <name>substrate</name>
    </ligand>
</feature>
<dbReference type="SMART" id="SM01192">
    <property type="entry name" value="Enolase_C"/>
    <property type="match status" value="1"/>
</dbReference>
<keyword evidence="8 12" id="KW-0460">Magnesium</keyword>
<evidence type="ECO:0000313" key="18">
    <source>
        <dbReference type="EMBL" id="RCH56716.1"/>
    </source>
</evidence>
<feature type="binding site" evidence="14">
    <location>
        <begin position="368"/>
        <end position="371"/>
    </location>
    <ligand>
        <name>substrate</name>
    </ligand>
</feature>
<dbReference type="Gene3D" id="3.30.390.10">
    <property type="entry name" value="Enolase-like, N-terminal domain"/>
    <property type="match status" value="1"/>
</dbReference>
<dbReference type="SUPFAM" id="SSF54826">
    <property type="entry name" value="Enolase N-terminal domain-like"/>
    <property type="match status" value="1"/>
</dbReference>
<dbReference type="GO" id="GO:0000287">
    <property type="term" value="F:magnesium ion binding"/>
    <property type="evidence" value="ECO:0007669"/>
    <property type="project" value="UniProtKB-UniRule"/>
</dbReference>
<comment type="catalytic activity">
    <reaction evidence="12">
        <text>(2R)-2-phosphoglycerate = phosphoenolpyruvate + H2O</text>
        <dbReference type="Rhea" id="RHEA:10164"/>
        <dbReference type="ChEBI" id="CHEBI:15377"/>
        <dbReference type="ChEBI" id="CHEBI:58289"/>
        <dbReference type="ChEBI" id="CHEBI:58702"/>
        <dbReference type="EC" id="4.2.1.11"/>
    </reaction>
</comment>
<comment type="subcellular location">
    <subcellularLocation>
        <location evidence="12">Cytoplasm</location>
    </subcellularLocation>
    <subcellularLocation>
        <location evidence="12">Secreted</location>
    </subcellularLocation>
    <subcellularLocation>
        <location evidence="12">Cell surface</location>
    </subcellularLocation>
    <text evidence="12">Fractions of enolase are present in both the cytoplasm and on the cell surface.</text>
</comment>
<dbReference type="Gene3D" id="3.20.20.120">
    <property type="entry name" value="Enolase-like C-terminal domain"/>
    <property type="match status" value="1"/>
</dbReference>
<feature type="binding site" evidence="14">
    <location>
        <position position="289"/>
    </location>
    <ligand>
        <name>substrate</name>
    </ligand>
</feature>
<dbReference type="CDD" id="cd03313">
    <property type="entry name" value="enolase"/>
    <property type="match status" value="1"/>
</dbReference>
<evidence type="ECO:0000256" key="3">
    <source>
        <dbReference type="ARBA" id="ARBA00012058"/>
    </source>
</evidence>
<dbReference type="InterPro" id="IPR020811">
    <property type="entry name" value="Enolase_N"/>
</dbReference>
<evidence type="ECO:0000256" key="14">
    <source>
        <dbReference type="PIRSR" id="PIRSR001400-2"/>
    </source>
</evidence>
<dbReference type="SFLD" id="SFLDG00178">
    <property type="entry name" value="enolase"/>
    <property type="match status" value="1"/>
</dbReference>
<dbReference type="HAMAP" id="MF_00318">
    <property type="entry name" value="Enolase"/>
    <property type="match status" value="1"/>
</dbReference>
<dbReference type="GO" id="GO:0005576">
    <property type="term" value="C:extracellular region"/>
    <property type="evidence" value="ECO:0007669"/>
    <property type="project" value="UniProtKB-SubCell"/>
</dbReference>
<feature type="binding site" evidence="12">
    <location>
        <position position="341"/>
    </location>
    <ligand>
        <name>(2R)-2-phosphoglycerate</name>
        <dbReference type="ChEBI" id="CHEBI:58289"/>
    </ligand>
</feature>
<evidence type="ECO:0000256" key="15">
    <source>
        <dbReference type="PIRSR" id="PIRSR001400-3"/>
    </source>
</evidence>
<evidence type="ECO:0000259" key="16">
    <source>
        <dbReference type="SMART" id="SM01192"/>
    </source>
</evidence>
<dbReference type="OrthoDB" id="9804716at2"/>
<dbReference type="NCBIfam" id="TIGR01060">
    <property type="entry name" value="eno"/>
    <property type="match status" value="1"/>
</dbReference>
<dbReference type="SMART" id="SM01193">
    <property type="entry name" value="Enolase_N"/>
    <property type="match status" value="1"/>
</dbReference>
<dbReference type="InterPro" id="IPR020810">
    <property type="entry name" value="Enolase_C"/>
</dbReference>
<dbReference type="SUPFAM" id="SSF51604">
    <property type="entry name" value="Enolase C-terminal domain-like"/>
    <property type="match status" value="1"/>
</dbReference>
<keyword evidence="10 12" id="KW-0456">Lyase</keyword>
<comment type="function">
    <text evidence="11 12">Catalyzes the reversible conversion of 2-phosphoglycerate (2-PG) into phosphoenolpyruvate (PEP). It is essential for the degradation of carbohydrates via glycolysis.</text>
</comment>
<dbReference type="Proteomes" id="UP000253209">
    <property type="component" value="Unassembled WGS sequence"/>
</dbReference>
<feature type="binding site" evidence="12">
    <location>
        <position position="371"/>
    </location>
    <ligand>
        <name>(2R)-2-phosphoglycerate</name>
        <dbReference type="ChEBI" id="CHEBI:58289"/>
    </ligand>
</feature>
<dbReference type="UniPathway" id="UPA00109">
    <property type="reaction ID" value="UER00187"/>
</dbReference>
<feature type="active site" description="Proton acceptor" evidence="12 13">
    <location>
        <position position="341"/>
    </location>
</feature>
<dbReference type="PROSITE" id="PS00164">
    <property type="entry name" value="ENOLASE"/>
    <property type="match status" value="1"/>
</dbReference>
<feature type="binding site" evidence="14">
    <location>
        <position position="164"/>
    </location>
    <ligand>
        <name>substrate</name>
    </ligand>
</feature>
<keyword evidence="6 12" id="KW-0964">Secreted</keyword>
<dbReference type="InterPro" id="IPR036849">
    <property type="entry name" value="Enolase-like_C_sf"/>
</dbReference>
<feature type="binding site" evidence="12">
    <location>
        <position position="392"/>
    </location>
    <ligand>
        <name>(2R)-2-phosphoglycerate</name>
        <dbReference type="ChEBI" id="CHEBI:58289"/>
    </ligand>
</feature>
<feature type="domain" description="Enolase C-terminal TIM barrel" evidence="16">
    <location>
        <begin position="139"/>
        <end position="429"/>
    </location>
</feature>
<dbReference type="PANTHER" id="PTHR11902:SF1">
    <property type="entry name" value="ENOLASE"/>
    <property type="match status" value="1"/>
</dbReference>
<evidence type="ECO:0000256" key="4">
    <source>
        <dbReference type="ARBA" id="ARBA00017068"/>
    </source>
</evidence>
<dbReference type="Pfam" id="PF03952">
    <property type="entry name" value="Enolase_N"/>
    <property type="match status" value="1"/>
</dbReference>
<comment type="cofactor">
    <cofactor evidence="12">
        <name>Mg(2+)</name>
        <dbReference type="ChEBI" id="CHEBI:18420"/>
    </cofactor>
    <text evidence="12">Binds a second Mg(2+) ion via substrate during catalysis.</text>
</comment>
<evidence type="ECO:0000256" key="8">
    <source>
        <dbReference type="ARBA" id="ARBA00022842"/>
    </source>
</evidence>
<keyword evidence="9 12" id="KW-0324">Glycolysis</keyword>
<protein>
    <recommendedName>
        <fullName evidence="4 12">Enolase</fullName>
        <ecNumber evidence="3 12">4.2.1.11</ecNumber>
    </recommendedName>
    <alternativeName>
        <fullName evidence="12">2-phospho-D-glycerate hydro-lyase</fullName>
    </alternativeName>
    <alternativeName>
        <fullName evidence="12">2-phosphoglycerate dehydratase</fullName>
    </alternativeName>
</protein>
<gene>
    <name evidence="12" type="primary">eno</name>
    <name evidence="18" type="ORF">DJ568_02350</name>
</gene>